<organism evidence="1 2">
    <name type="scientific">Phaeocystidibacter luteus</name>
    <dbReference type="NCBI Taxonomy" id="911197"/>
    <lineage>
        <taxon>Bacteria</taxon>
        <taxon>Pseudomonadati</taxon>
        <taxon>Bacteroidota</taxon>
        <taxon>Flavobacteriia</taxon>
        <taxon>Flavobacteriales</taxon>
        <taxon>Phaeocystidibacteraceae</taxon>
        <taxon>Phaeocystidibacter</taxon>
    </lineage>
</organism>
<dbReference type="PROSITE" id="PS51257">
    <property type="entry name" value="PROKAR_LIPOPROTEIN"/>
    <property type="match status" value="1"/>
</dbReference>
<accession>A0A6N6RMD7</accession>
<proteinExistence type="predicted"/>
<protein>
    <submittedName>
        <fullName evidence="1">Uncharacterized protein</fullName>
    </submittedName>
</protein>
<dbReference type="AlphaFoldDB" id="A0A6N6RMD7"/>
<dbReference type="RefSeq" id="WP_151666332.1">
    <property type="nucleotide sequence ID" value="NZ_WBVO01000001.1"/>
</dbReference>
<dbReference type="OrthoDB" id="1488726at2"/>
<dbReference type="Proteomes" id="UP000468650">
    <property type="component" value="Unassembled WGS sequence"/>
</dbReference>
<evidence type="ECO:0000313" key="2">
    <source>
        <dbReference type="Proteomes" id="UP000468650"/>
    </source>
</evidence>
<dbReference type="EMBL" id="WBVO01000001">
    <property type="protein sequence ID" value="KAB2814754.1"/>
    <property type="molecule type" value="Genomic_DNA"/>
</dbReference>
<evidence type="ECO:0000313" key="1">
    <source>
        <dbReference type="EMBL" id="KAB2814754.1"/>
    </source>
</evidence>
<sequence>MKYLALSAVAALVISCQNESHTPPPVPSTTLASVQVDVPGPISEMLPDLIPTEQNVSAVEATTIELESGVVISIPEHSFVHQDGTPVTEHVDLLIEDMTSLGAIMKSGIRMDAKMPNGEYGTFQTAGMISINPVQDVRIAPGKSIGIKFPTKNTDEDFDFWKLDEQTNEWVRVNKGLEVDDPSAQTSQTTNFTRVNTQASVLFSPPFLSKHYNATMSHWVPAFSNQEKYAEKLLDMRMGWKVPFPVALNRGNPYQSLRAFRHRKFRPLPELSAVSPLYFVAVDSLSKWNLDQIKIQTASMLRGHGDYYVIYGNTMETDSAVSAKVRWSYTRIQGMRRRTAYKAYTLTLRRADSTMLEMVDHIQREFETGEFDDDLYLKLREQCELYIGRTPTIEQNERSRYLYALLQQRANLVSNYQEYVSTQEGIDKIEEALSSNNSSASRNVNINSFGTYNCDRFWIVPANDFAVNFHTDSERSSMSIYLIDINDRAIVNLGLRWSGEPQKVRLQTKRDFVVMGIDNGSVFVGKLNTIDFTSSGTNEVELISTKNEAELEKILSDLG</sequence>
<reference evidence="1 2" key="1">
    <citation type="submission" date="2019-09" db="EMBL/GenBank/DDBJ databases">
        <title>Genomes of family Cryomorphaceae.</title>
        <authorList>
            <person name="Bowman J.P."/>
        </authorList>
    </citation>
    <scope>NUCLEOTIDE SEQUENCE [LARGE SCALE GENOMIC DNA]</scope>
    <source>
        <strain evidence="1 2">LMG 25704</strain>
    </source>
</reference>
<gene>
    <name evidence="1" type="ORF">F8C67_03135</name>
</gene>
<keyword evidence="2" id="KW-1185">Reference proteome</keyword>
<comment type="caution">
    <text evidence="1">The sequence shown here is derived from an EMBL/GenBank/DDBJ whole genome shotgun (WGS) entry which is preliminary data.</text>
</comment>
<name>A0A6N6RMD7_9FLAO</name>